<protein>
    <submittedName>
        <fullName evidence="2">Uncharacterized protein</fullName>
    </submittedName>
</protein>
<evidence type="ECO:0000313" key="2">
    <source>
        <dbReference type="EMBL" id="AKU08291.1"/>
    </source>
</evidence>
<accession>A0A0K1IV10</accession>
<sequence>MKSNMNGGYEYICSGILVVEEKLSLKDALNSSRLDDDFKNEYMRDLLHSSHLIRDIEEDNSEIAKKRIKNIVIGNPDESVWFGENPIELVTILEQQGMEDIAESVENANRQPKRFGQKDSDLLYEALVSELDERRGQPNEPTGAGGCGACSEG</sequence>
<dbReference type="GeneID" id="25246554"/>
<proteinExistence type="predicted"/>
<name>A0A0K1IV10_HALGI</name>
<dbReference type="RefSeq" id="WP_050459532.1">
    <property type="nucleotide sequence ID" value="NZ_CP011947.1"/>
</dbReference>
<dbReference type="KEGG" id="hgi:ABY42_11330"/>
<gene>
    <name evidence="2" type="ORF">ABY42_11330</name>
</gene>
<dbReference type="PATRIC" id="fig|35746.4.peg.2449"/>
<reference evidence="3" key="1">
    <citation type="journal article" date="2015" name="J. Biotechnol.">
        <title>Complete genome sequence of Haloferax gibbonsii strain ARA6, a potential producer of polyhydroxyalkanoates and halocins isolated from Araruama, Rio de Janeiro, Brasil.</title>
        <authorList>
            <person name="Pinto L.H."/>
            <person name="D'Alincourt Carvalho-Assef A.P."/>
            <person name="Vieira R.P."/>
            <person name="Clementino M.M."/>
            <person name="Albano R.M."/>
        </authorList>
    </citation>
    <scope>NUCLEOTIDE SEQUENCE [LARGE SCALE GENOMIC DNA]</scope>
    <source>
        <strain evidence="3">ARA6</strain>
    </source>
</reference>
<dbReference type="EMBL" id="CP011947">
    <property type="protein sequence ID" value="AKU08291.1"/>
    <property type="molecule type" value="Genomic_DNA"/>
</dbReference>
<feature type="compositionally biased region" description="Gly residues" evidence="1">
    <location>
        <begin position="143"/>
        <end position="153"/>
    </location>
</feature>
<feature type="region of interest" description="Disordered" evidence="1">
    <location>
        <begin position="131"/>
        <end position="153"/>
    </location>
</feature>
<evidence type="ECO:0000256" key="1">
    <source>
        <dbReference type="SAM" id="MobiDB-lite"/>
    </source>
</evidence>
<dbReference type="AlphaFoldDB" id="A0A0K1IV10"/>
<dbReference type="Proteomes" id="UP000066124">
    <property type="component" value="Chromosome"/>
</dbReference>
<organism evidence="2 3">
    <name type="scientific">Haloferax gibbonsii</name>
    <dbReference type="NCBI Taxonomy" id="35746"/>
    <lineage>
        <taxon>Archaea</taxon>
        <taxon>Methanobacteriati</taxon>
        <taxon>Methanobacteriota</taxon>
        <taxon>Stenosarchaea group</taxon>
        <taxon>Halobacteria</taxon>
        <taxon>Halobacteriales</taxon>
        <taxon>Haloferacaceae</taxon>
        <taxon>Haloferax</taxon>
    </lineage>
</organism>
<evidence type="ECO:0000313" key="3">
    <source>
        <dbReference type="Proteomes" id="UP000066124"/>
    </source>
</evidence>